<keyword evidence="4" id="KW-1185">Reference proteome</keyword>
<feature type="region of interest" description="Disordered" evidence="1">
    <location>
        <begin position="930"/>
        <end position="952"/>
    </location>
</feature>
<feature type="domain" description="Reverse transcriptase" evidence="2">
    <location>
        <begin position="559"/>
        <end position="780"/>
    </location>
</feature>
<feature type="region of interest" description="Disordered" evidence="1">
    <location>
        <begin position="961"/>
        <end position="980"/>
    </location>
</feature>
<evidence type="ECO:0000313" key="4">
    <source>
        <dbReference type="Proteomes" id="UP001189429"/>
    </source>
</evidence>
<dbReference type="InterPro" id="IPR043502">
    <property type="entry name" value="DNA/RNA_pol_sf"/>
</dbReference>
<comment type="caution">
    <text evidence="3">The sequence shown here is derived from an EMBL/GenBank/DDBJ whole genome shotgun (WGS) entry which is preliminary data.</text>
</comment>
<protein>
    <recommendedName>
        <fullName evidence="2">Reverse transcriptase domain-containing protein</fullName>
    </recommendedName>
</protein>
<feature type="compositionally biased region" description="Polar residues" evidence="1">
    <location>
        <begin position="962"/>
        <end position="977"/>
    </location>
</feature>
<dbReference type="EMBL" id="CAUYUJ010000559">
    <property type="protein sequence ID" value="CAK0791313.1"/>
    <property type="molecule type" value="Genomic_DNA"/>
</dbReference>
<evidence type="ECO:0000259" key="2">
    <source>
        <dbReference type="PROSITE" id="PS50878"/>
    </source>
</evidence>
<evidence type="ECO:0000256" key="1">
    <source>
        <dbReference type="SAM" id="MobiDB-lite"/>
    </source>
</evidence>
<dbReference type="PROSITE" id="PS50878">
    <property type="entry name" value="RT_POL"/>
    <property type="match status" value="1"/>
</dbReference>
<dbReference type="InterPro" id="IPR000477">
    <property type="entry name" value="RT_dom"/>
</dbReference>
<reference evidence="3" key="1">
    <citation type="submission" date="2023-10" db="EMBL/GenBank/DDBJ databases">
        <authorList>
            <person name="Chen Y."/>
            <person name="Shah S."/>
            <person name="Dougan E. K."/>
            <person name="Thang M."/>
            <person name="Chan C."/>
        </authorList>
    </citation>
    <scope>NUCLEOTIDE SEQUENCE [LARGE SCALE GENOMIC DNA]</scope>
</reference>
<proteinExistence type="predicted"/>
<dbReference type="Proteomes" id="UP001189429">
    <property type="component" value="Unassembled WGS sequence"/>
</dbReference>
<name>A0ABN9PEL0_9DINO</name>
<dbReference type="SUPFAM" id="SSF56672">
    <property type="entry name" value="DNA/RNA polymerases"/>
    <property type="match status" value="1"/>
</dbReference>
<feature type="non-terminal residue" evidence="3">
    <location>
        <position position="1515"/>
    </location>
</feature>
<sequence length="1515" mass="164489">ADRVIYTADGDPYNVVLANNAAVPAVHGSRAEPTGAELAQRTVEAEQIATAGCCTRAAAIGDLGLPTNLRLLVAPGGGGVAAPSAPAGLALGSRCGAAVLPAGAPSCDPAGVRGAAACERGYRIGDVVLGRDAPAARVLGHDIHGLPDGQGLLVELGPPSAPETILRAAVDADTRILPSVRDGQGRRNAPWHKTEEMTRQEDFGSDVALPGPWTAARCMSYPQREGLCIEGHHEHLARVCRLAATDWGVQVHYEVCQQINAATSQDLLDGANLISIEMKFGRLQTFELAHSDKAEDAESKGVGGKMSLEGQPAVSGLSRSTSSVLVSPGLIEQVRGDSEKEAKLHKSLRLAREDVHVVGRRRPRDILPLPYPSFKEPLDKASIKELARGTGQRIGRRLGVCNDVYACVDARNWLHDPSLRCGRDRSARYVGPSLAQSQCLAHISESVRNLGPPPSILSPAEALVQLRVAGGAYNVEQSPLRSYDPALLSLPDVSAAPVPLADVRGEGGQAKVEQFVLQSLMDPSGAEARLRQSAIPVPYSDPLLRDQRRWSSFVQLLHERHLVDFSLEDGVRAEIFFVKKKGGRLRMVADCRRSNGAFTEPLGARLATGDAFGMLEMAADDSLLTVEGADLKGAFYHLELPEQLRPCFSLRPVRAGVLGIKEVGGVAVGASTKLYPRLRVVPMGWSWAMWWCQSVMERVAEAAGCGDDARLRDGRPAPSLGPSCHLEYVDNFVSIGYDAEAVRSAVTRVMTELKRRGLVVTREEHLGDSEGEYAVLGWSITAAGRLSASASRLWRMRLAVRGILRRGRASGRDLERVLGHIIFVTLVRREGLSIFEASFRFVQKCYHQQVPLWSQVRQELMAWMASLLCCGVISVPSGAADGVAACDLGIVAAQLDPGCPAEGSQPVGPPVERDLLAFPEEGLCKTPKYKVGLDPEEYDPPQGPHRGRAGLQTPTLPVLQASPASRQGSSGGPTPQQRARLVQSPAGMPELNAASVRTASEGQAYLSMLVGFDNWTRLHLGAMQEPAQMDRAVCDYISQLVERGYHQTYADLMIAALAWRDSRYARSGQFELPPSEQSAKVWRNLAPARSRIALPHEVVAMVVYGVLHAVDQRSVANAGRGAVTAFGLRKLGACHGLQLRHSSPSHDYAVGLCDLEQIRRRGCWKSWSSVRRYGKGSRLTEQLHQLGLALAYASLGGLDGWIPPVLSLLQLLHKLVRQSAKKGNAARLDDIIKWGSWKDFDLIRKPKKPEASRARNLAGALAPIEAKTDAMAEYHEHVQWKVRPASAVDRPPIGPPLTVDESDFAHRQVMCAARKQKHNQAAGEDQIPAEYWKTCGRSGISQGCPLSPFLFITVMTAVMADEESAVQPSLPGQRRQLVYADDALPMARKVELFNGIVVPELKYSLSAVWLNAAERRRMNGAQARMLRCVVGIKHPMIPRVSNDEVRRITRQELATDMLLKHQLDLYCKAAQGGDHCPLRNAVFYPGTMIPVNDTCVRNIGAPQLEWAKQLRPLLR</sequence>
<evidence type="ECO:0000313" key="3">
    <source>
        <dbReference type="EMBL" id="CAK0791313.1"/>
    </source>
</evidence>
<accession>A0ABN9PEL0</accession>
<feature type="non-terminal residue" evidence="3">
    <location>
        <position position="1"/>
    </location>
</feature>
<gene>
    <name evidence="3" type="ORF">PCOR1329_LOCUS2250</name>
</gene>
<organism evidence="3 4">
    <name type="scientific">Prorocentrum cordatum</name>
    <dbReference type="NCBI Taxonomy" id="2364126"/>
    <lineage>
        <taxon>Eukaryota</taxon>
        <taxon>Sar</taxon>
        <taxon>Alveolata</taxon>
        <taxon>Dinophyceae</taxon>
        <taxon>Prorocentrales</taxon>
        <taxon>Prorocentraceae</taxon>
        <taxon>Prorocentrum</taxon>
    </lineage>
</organism>